<protein>
    <submittedName>
        <fullName evidence="2">MarR family protein</fullName>
    </submittedName>
</protein>
<dbReference type="PRINTS" id="PR00598">
    <property type="entry name" value="HTHMARR"/>
</dbReference>
<dbReference type="InterPro" id="IPR039422">
    <property type="entry name" value="MarR/SlyA-like"/>
</dbReference>
<evidence type="ECO:0000313" key="2">
    <source>
        <dbReference type="EMBL" id="SCF16243.1"/>
    </source>
</evidence>
<dbReference type="InterPro" id="IPR036388">
    <property type="entry name" value="WH-like_DNA-bd_sf"/>
</dbReference>
<dbReference type="PROSITE" id="PS50995">
    <property type="entry name" value="HTH_MARR_2"/>
    <property type="match status" value="1"/>
</dbReference>
<accession>A0A1C4Y696</accession>
<dbReference type="AlphaFoldDB" id="A0A1C4Y696"/>
<dbReference type="PANTHER" id="PTHR33164">
    <property type="entry name" value="TRANSCRIPTIONAL REGULATOR, MARR FAMILY"/>
    <property type="match status" value="1"/>
</dbReference>
<dbReference type="Proteomes" id="UP000199375">
    <property type="component" value="Unassembled WGS sequence"/>
</dbReference>
<reference evidence="2 3" key="1">
    <citation type="submission" date="2016-06" db="EMBL/GenBank/DDBJ databases">
        <authorList>
            <person name="Kjaerup R.B."/>
            <person name="Dalgaard T.S."/>
            <person name="Juul-Madsen H.R."/>
        </authorList>
    </citation>
    <scope>NUCLEOTIDE SEQUENCE [LARGE SCALE GENOMIC DNA]</scope>
    <source>
        <strain evidence="2 3">DSM 45626</strain>
    </source>
</reference>
<feature type="domain" description="HTH marR-type" evidence="1">
    <location>
        <begin position="9"/>
        <end position="147"/>
    </location>
</feature>
<evidence type="ECO:0000313" key="3">
    <source>
        <dbReference type="Proteomes" id="UP000199375"/>
    </source>
</evidence>
<dbReference type="GO" id="GO:0006950">
    <property type="term" value="P:response to stress"/>
    <property type="evidence" value="ECO:0007669"/>
    <property type="project" value="TreeGrafter"/>
</dbReference>
<gene>
    <name evidence="2" type="ORF">GA0070558_1367</name>
</gene>
<dbReference type="Pfam" id="PF01047">
    <property type="entry name" value="MarR"/>
    <property type="match status" value="1"/>
</dbReference>
<dbReference type="GO" id="GO:0003700">
    <property type="term" value="F:DNA-binding transcription factor activity"/>
    <property type="evidence" value="ECO:0007669"/>
    <property type="project" value="InterPro"/>
</dbReference>
<dbReference type="SMART" id="SM00347">
    <property type="entry name" value="HTH_MARR"/>
    <property type="match status" value="1"/>
</dbReference>
<evidence type="ECO:0000259" key="1">
    <source>
        <dbReference type="PROSITE" id="PS50995"/>
    </source>
</evidence>
<name>A0A1C4Y696_9ACTN</name>
<dbReference type="PANTHER" id="PTHR33164:SF94">
    <property type="entry name" value="TRANSCRIPTIONAL REGULATORY PROTEIN-RELATED"/>
    <property type="match status" value="1"/>
</dbReference>
<dbReference type="Gene3D" id="1.10.10.10">
    <property type="entry name" value="Winged helix-like DNA-binding domain superfamily/Winged helix DNA-binding domain"/>
    <property type="match status" value="1"/>
</dbReference>
<dbReference type="RefSeq" id="WP_256092166.1">
    <property type="nucleotide sequence ID" value="NZ_FMCW01000036.1"/>
</dbReference>
<dbReference type="InterPro" id="IPR036390">
    <property type="entry name" value="WH_DNA-bd_sf"/>
</dbReference>
<organism evidence="2 3">
    <name type="scientific">Micromonospora haikouensis</name>
    <dbReference type="NCBI Taxonomy" id="686309"/>
    <lineage>
        <taxon>Bacteria</taxon>
        <taxon>Bacillati</taxon>
        <taxon>Actinomycetota</taxon>
        <taxon>Actinomycetes</taxon>
        <taxon>Micromonosporales</taxon>
        <taxon>Micromonosporaceae</taxon>
        <taxon>Micromonospora</taxon>
    </lineage>
</organism>
<dbReference type="EMBL" id="FMCW01000036">
    <property type="protein sequence ID" value="SCF16243.1"/>
    <property type="molecule type" value="Genomic_DNA"/>
</dbReference>
<dbReference type="InterPro" id="IPR000835">
    <property type="entry name" value="HTH_MarR-typ"/>
</dbReference>
<dbReference type="SUPFAM" id="SSF46785">
    <property type="entry name" value="Winged helix' DNA-binding domain"/>
    <property type="match status" value="1"/>
</dbReference>
<proteinExistence type="predicted"/>
<sequence>MAEPPPGIEDEAVAALLAASGALVGLTTRSLAGIGPEVTLSQFRTLVVLAARGPRRAAEIAAELGVAPSAGTRMCDRLAAKGLVQRTRSASDRRVVRLRLSVTGAGLVDEVFRRRREALSRIVAQTATHWCPEAVAALTAFAVAADETPERQWCHGWSLAREHAPRPRAGRVPTGPEASTT</sequence>